<accession>A0ABW0KB45</accession>
<dbReference type="Proteomes" id="UP001596044">
    <property type="component" value="Unassembled WGS sequence"/>
</dbReference>
<reference evidence="2" key="1">
    <citation type="journal article" date="2019" name="Int. J. Syst. Evol. Microbiol.">
        <title>The Global Catalogue of Microorganisms (GCM) 10K type strain sequencing project: providing services to taxonomists for standard genome sequencing and annotation.</title>
        <authorList>
            <consortium name="The Broad Institute Genomics Platform"/>
            <consortium name="The Broad Institute Genome Sequencing Center for Infectious Disease"/>
            <person name="Wu L."/>
            <person name="Ma J."/>
        </authorList>
    </citation>
    <scope>NUCLEOTIDE SEQUENCE [LARGE SCALE GENOMIC DNA]</scope>
    <source>
        <strain evidence="2">KACC 11904</strain>
    </source>
</reference>
<comment type="caution">
    <text evidence="1">The sequence shown here is derived from an EMBL/GenBank/DDBJ whole genome shotgun (WGS) entry which is preliminary data.</text>
</comment>
<protein>
    <submittedName>
        <fullName evidence="1">Uncharacterized protein</fullName>
    </submittedName>
</protein>
<organism evidence="1 2">
    <name type="scientific">Paenibacillus aestuarii</name>
    <dbReference type="NCBI Taxonomy" id="516965"/>
    <lineage>
        <taxon>Bacteria</taxon>
        <taxon>Bacillati</taxon>
        <taxon>Bacillota</taxon>
        <taxon>Bacilli</taxon>
        <taxon>Bacillales</taxon>
        <taxon>Paenibacillaceae</taxon>
        <taxon>Paenibacillus</taxon>
    </lineage>
</organism>
<evidence type="ECO:0000313" key="1">
    <source>
        <dbReference type="EMBL" id="MFC5450116.1"/>
    </source>
</evidence>
<sequence>MSLISTFKMPCGTKKNYPEKLDYLTRSGKFVLFQSFSPKSKLAYIVSPKKKGVDFVVEGPPQDIANVYMSLQLEEHEIRDDHGLFRYKQADTKEAFEQAFERLVHSN</sequence>
<name>A0ABW0KB45_9BACL</name>
<proteinExistence type="predicted"/>
<evidence type="ECO:0000313" key="2">
    <source>
        <dbReference type="Proteomes" id="UP001596044"/>
    </source>
</evidence>
<keyword evidence="2" id="KW-1185">Reference proteome</keyword>
<dbReference type="EMBL" id="JBHSMJ010000025">
    <property type="protein sequence ID" value="MFC5450116.1"/>
    <property type="molecule type" value="Genomic_DNA"/>
</dbReference>
<gene>
    <name evidence="1" type="ORF">ACFPOG_17850</name>
</gene>
<dbReference type="RefSeq" id="WP_270885416.1">
    <property type="nucleotide sequence ID" value="NZ_JAQFVF010000089.1"/>
</dbReference>